<evidence type="ECO:0000313" key="6">
    <source>
        <dbReference type="EMBL" id="KAA0972564.1"/>
    </source>
</evidence>
<dbReference type="Pfam" id="PF13205">
    <property type="entry name" value="Big_5"/>
    <property type="match status" value="1"/>
</dbReference>
<dbReference type="SUPFAM" id="SSF69318">
    <property type="entry name" value="Integrin alpha N-terminal domain"/>
    <property type="match status" value="2"/>
</dbReference>
<keyword evidence="2" id="KW-0677">Repeat</keyword>
<keyword evidence="4" id="KW-0325">Glycoprotein</keyword>
<dbReference type="GO" id="GO:0008305">
    <property type="term" value="C:integrin complex"/>
    <property type="evidence" value="ECO:0007669"/>
    <property type="project" value="InterPro"/>
</dbReference>
<dbReference type="InterPro" id="IPR013783">
    <property type="entry name" value="Ig-like_fold"/>
</dbReference>
<evidence type="ECO:0000256" key="4">
    <source>
        <dbReference type="ARBA" id="ARBA00023180"/>
    </source>
</evidence>
<evidence type="ECO:0000313" key="7">
    <source>
        <dbReference type="Proteomes" id="UP000324738"/>
    </source>
</evidence>
<dbReference type="PANTHER" id="PTHR23221:SF7">
    <property type="entry name" value="PHOSPHATIDYLINOSITOL-GLYCAN-SPECIFIC PHOSPHOLIPASE D"/>
    <property type="match status" value="1"/>
</dbReference>
<dbReference type="SMART" id="SM00191">
    <property type="entry name" value="Int_alpha"/>
    <property type="match status" value="7"/>
</dbReference>
<dbReference type="GO" id="GO:0016787">
    <property type="term" value="F:hydrolase activity"/>
    <property type="evidence" value="ECO:0007669"/>
    <property type="project" value="UniProtKB-KW"/>
</dbReference>
<dbReference type="Gene3D" id="2.60.40.10">
    <property type="entry name" value="Immunoglobulins"/>
    <property type="match status" value="2"/>
</dbReference>
<dbReference type="Proteomes" id="UP000324738">
    <property type="component" value="Unassembled WGS sequence"/>
</dbReference>
<protein>
    <recommendedName>
        <fullName evidence="5">SbsA Ig-like domain-containing protein</fullName>
    </recommendedName>
</protein>
<dbReference type="PRINTS" id="PR01185">
    <property type="entry name" value="INTEGRINA"/>
</dbReference>
<dbReference type="Gene3D" id="2.130.10.130">
    <property type="entry name" value="Integrin alpha, N-terminal"/>
    <property type="match status" value="4"/>
</dbReference>
<reference evidence="6 7" key="1">
    <citation type="submission" date="2019-08" db="EMBL/GenBank/DDBJ databases">
        <title>Aureimonas fodiniaquatilis sp. nov., isolated from a coal mine wastewater.</title>
        <authorList>
            <person name="Kim W."/>
        </authorList>
    </citation>
    <scope>NUCLEOTIDE SEQUENCE [LARGE SCALE GENOMIC DNA]</scope>
    <source>
        <strain evidence="6 7">CAU 1482</strain>
    </source>
</reference>
<dbReference type="InterPro" id="IPR028994">
    <property type="entry name" value="Integrin_alpha_N"/>
</dbReference>
<evidence type="ECO:0000256" key="2">
    <source>
        <dbReference type="ARBA" id="ARBA00022737"/>
    </source>
</evidence>
<dbReference type="OrthoDB" id="9342475at2"/>
<proteinExistence type="predicted"/>
<keyword evidence="1" id="KW-0732">Signal</keyword>
<comment type="caution">
    <text evidence="6">The sequence shown here is derived from an EMBL/GenBank/DDBJ whole genome shotgun (WGS) entry which is preliminary data.</text>
</comment>
<feature type="domain" description="SbsA Ig-like" evidence="5">
    <location>
        <begin position="510"/>
        <end position="615"/>
    </location>
</feature>
<dbReference type="InterPro" id="IPR000413">
    <property type="entry name" value="Integrin_alpha"/>
</dbReference>
<dbReference type="GO" id="GO:0007155">
    <property type="term" value="P:cell adhesion"/>
    <property type="evidence" value="ECO:0007669"/>
    <property type="project" value="InterPro"/>
</dbReference>
<sequence length="1302" mass="130322">MVGASNTAANAAGQLSSTSRDTYYLTDGNVRIPVEPGQKVTVKPQAGQRFRLVKRPPYMVDENVGEVVAVATEAGDAADLVLMADNGGQVVLDGFYSTNAFVELAGKDGGVFVIDRTTSAIQIGADGSRLIHFSGDWSALQGLSSSFAAQYEVLSGAFLLQGISVPPSLGWLAGLGAAGGAVGAALGGSSSRGADSATDDGDDDAVQVAPTIVFGTGVGERTSESSAMQSGGAVRVTGGFGETVTVVFQGKEAVTKSFTSYGTAQAVRLTEDDLEKLGEGTVTVTATGRTMAGKAGPAATTSFVLDLAPEAPVLELISNIENGATRTEALQETGVMRVFAEAGSTVSVIIVGQNGTVLKTVLVGSEPGLVKLTEDDLERLGDGPVDVSATATDAVGNRSDIGEIAFNIDTSENAPDLSLGNDLSGGGTAAEVLAHVVAVSTDTQASITVTFTRGSNSVVKTVENGFEGQHIALTNEDIAALGDGTVQISAIASDAAGNVSTAATSSFVLDTVAPEFTTQTLTAKLVASANIVLTFSESIIAGSGMITLTSGSQTLTFVASDTSQVTISGDRLTINPTSDLIAGVRYEVTIGADAVRDVAGNEFAGLAQGVWGFDTQPAPIYLTDIANGIGGFAITGSAGHNSGYSVAGVGDFNGDGLSDILIGAPGGTGTLGRSYIVWGKANNNAVTAGDLSGGQGGIVLMGENVGDMTGQSVAFAGDVNGDGYDDVIIGASEYNGKAGMVYVAFGGSSNSTIEMKDFGTNSRGFYISSSEANGLVGYSVAGAGDVNGDGYLDILVGANGTSSGRGRSYIVFGKSNLDTVSLEDVALGNGGFVIDGETAGNGSGFAGDGLGYSVSAGGDINGDGYADLLIGAPGYSDQQGRSYVMFGRASPTSTLAADLAAGAGGFAIIGESGDYGSGHTVAYAGDVNGDGFADIVVTAPAYGAFAGRSYVVFGKTSNMNIDLADVAAGTGGFVITRTDDLSYAGFSVSVAGDVNGDGFSDLLIGAFGDGKDTNTGKGMTYVVFGKTDNSAVELETIAAGEGGFAIIGEVSGDHSGFAVAAGGDVNGDGFADLVVTAKDAVGGAGRTYVIFGNTTGAFNATHVTETGTDAADSLTDGGNSRTIVAGAGNDSVQLTGASIAYGGLGDDNFIIGEAMRAALGDTVSGGRLARIDGGAGNDTITLQGSGMVLDLTQLAFQGQENPNGGSRISSIEKIDLTGSGDNMLILDAQSLRSMVGNDSAGTKTLFVDGNSGDMVDFSNDALWSVGMSQEDVGGTMYNVITSTTMPAVVYLEAGVTSTVLLG</sequence>
<dbReference type="PROSITE" id="PS51470">
    <property type="entry name" value="FG_GAP"/>
    <property type="match status" value="5"/>
</dbReference>
<evidence type="ECO:0000256" key="1">
    <source>
        <dbReference type="ARBA" id="ARBA00022729"/>
    </source>
</evidence>
<evidence type="ECO:0000259" key="5">
    <source>
        <dbReference type="Pfam" id="PF13205"/>
    </source>
</evidence>
<keyword evidence="3" id="KW-0378">Hydrolase</keyword>
<name>A0A5B0E0G8_9HYPH</name>
<accession>A0A5B0E0G8</accession>
<keyword evidence="7" id="KW-1185">Reference proteome</keyword>
<evidence type="ECO:0000256" key="3">
    <source>
        <dbReference type="ARBA" id="ARBA00022801"/>
    </source>
</evidence>
<gene>
    <name evidence="6" type="ORF">FPY71_05640</name>
</gene>
<dbReference type="Pfam" id="PF01839">
    <property type="entry name" value="FG-GAP"/>
    <property type="match status" value="7"/>
</dbReference>
<dbReference type="InterPro" id="IPR032812">
    <property type="entry name" value="SbsA_Ig"/>
</dbReference>
<dbReference type="EMBL" id="VTWH01000001">
    <property type="protein sequence ID" value="KAA0972564.1"/>
    <property type="molecule type" value="Genomic_DNA"/>
</dbReference>
<organism evidence="6 7">
    <name type="scientific">Aureimonas fodinaquatilis</name>
    <dbReference type="NCBI Taxonomy" id="2565783"/>
    <lineage>
        <taxon>Bacteria</taxon>
        <taxon>Pseudomonadati</taxon>
        <taxon>Pseudomonadota</taxon>
        <taxon>Alphaproteobacteria</taxon>
        <taxon>Hyphomicrobiales</taxon>
        <taxon>Aurantimonadaceae</taxon>
        <taxon>Aureimonas</taxon>
    </lineage>
</organism>
<dbReference type="PANTHER" id="PTHR23221">
    <property type="entry name" value="GLYCOSYLPHOSPHATIDYLINOSITOL PHOSPHOLIPASE D"/>
    <property type="match status" value="1"/>
</dbReference>
<dbReference type="InterPro" id="IPR013517">
    <property type="entry name" value="FG-GAP"/>
</dbReference>
<dbReference type="InterPro" id="IPR013519">
    <property type="entry name" value="Int_alpha_beta-p"/>
</dbReference>
<dbReference type="RefSeq" id="WP_149298392.1">
    <property type="nucleotide sequence ID" value="NZ_VTWH01000001.1"/>
</dbReference>